<dbReference type="EMBL" id="CP061038">
    <property type="protein sequence ID" value="QNQ07624.1"/>
    <property type="molecule type" value="Genomic_DNA"/>
</dbReference>
<evidence type="ECO:0000259" key="1">
    <source>
        <dbReference type="PROSITE" id="PS51184"/>
    </source>
</evidence>
<dbReference type="InterPro" id="IPR014710">
    <property type="entry name" value="RmlC-like_jellyroll"/>
</dbReference>
<dbReference type="KEGG" id="spap:H3Z74_12380"/>
<dbReference type="PROSITE" id="PS51184">
    <property type="entry name" value="JMJC"/>
    <property type="match status" value="1"/>
</dbReference>
<sequence length="329" mass="35638">MRTVPERGPATPDELDGIVAAARPIVLRGQVSDWPSVAAERAGRLDAYLRDGASAHPASCVVGLPSIGGYFFYREDMGGMNFGRRDAPLGDVLDQLAQQKGTAPALALAMQSAPTDVVLPGFAEANVLSLLPETIRPRIWIGNHIHVATHYDSSDNIACVVGGRRHFTLFPPDQAANMYIGPLEVTPAGTPVSMVRVDAPDLARYPRFADALAVAETAELAPGDAIYIPYLWWHSVRSLDPLSVLINYWWNPQAEPLWPVDALLHALATMRALSASRRAAWRPLFDHLVFDDAPAAHLPKSARGVLGDLSDAERRALAGHLAKQLSERS</sequence>
<dbReference type="InterPro" id="IPR041667">
    <property type="entry name" value="Cupin_8"/>
</dbReference>
<organism evidence="2 3">
    <name type="scientific">Sphingomonas alpina</name>
    <dbReference type="NCBI Taxonomy" id="653931"/>
    <lineage>
        <taxon>Bacteria</taxon>
        <taxon>Pseudomonadati</taxon>
        <taxon>Pseudomonadota</taxon>
        <taxon>Alphaproteobacteria</taxon>
        <taxon>Sphingomonadales</taxon>
        <taxon>Sphingomonadaceae</taxon>
        <taxon>Sphingomonas</taxon>
    </lineage>
</organism>
<dbReference type="PANTHER" id="PTHR12461:SF105">
    <property type="entry name" value="HYPOXIA-INDUCIBLE FACTOR 1-ALPHA INHIBITOR"/>
    <property type="match status" value="1"/>
</dbReference>
<evidence type="ECO:0000313" key="3">
    <source>
        <dbReference type="Proteomes" id="UP000516148"/>
    </source>
</evidence>
<dbReference type="SMART" id="SM00558">
    <property type="entry name" value="JmjC"/>
    <property type="match status" value="1"/>
</dbReference>
<feature type="domain" description="JmjC" evidence="1">
    <location>
        <begin position="108"/>
        <end position="265"/>
    </location>
</feature>
<evidence type="ECO:0000313" key="2">
    <source>
        <dbReference type="EMBL" id="QNQ07624.1"/>
    </source>
</evidence>
<dbReference type="RefSeq" id="WP_187759973.1">
    <property type="nucleotide sequence ID" value="NZ_CP061038.1"/>
</dbReference>
<accession>A0A7H0LD71</accession>
<dbReference type="SUPFAM" id="SSF51197">
    <property type="entry name" value="Clavaminate synthase-like"/>
    <property type="match status" value="1"/>
</dbReference>
<protein>
    <submittedName>
        <fullName evidence="2">Cupin-like domain-containing protein</fullName>
    </submittedName>
</protein>
<dbReference type="InterPro" id="IPR003347">
    <property type="entry name" value="JmjC_dom"/>
</dbReference>
<name>A0A7H0LD71_9SPHN</name>
<dbReference type="Proteomes" id="UP000516148">
    <property type="component" value="Chromosome"/>
</dbReference>
<proteinExistence type="predicted"/>
<dbReference type="PANTHER" id="PTHR12461">
    <property type="entry name" value="HYPOXIA-INDUCIBLE FACTOR 1 ALPHA INHIBITOR-RELATED"/>
    <property type="match status" value="1"/>
</dbReference>
<keyword evidence="3" id="KW-1185">Reference proteome</keyword>
<reference evidence="2 3" key="1">
    <citation type="submission" date="2020-09" db="EMBL/GenBank/DDBJ databases">
        <title>Sphingomonas sp., a new species isolated from pork steak.</title>
        <authorList>
            <person name="Heidler von Heilborn D."/>
        </authorList>
    </citation>
    <scope>NUCLEOTIDE SEQUENCE [LARGE SCALE GENOMIC DNA]</scope>
    <source>
        <strain evidence="3">S8-3T</strain>
    </source>
</reference>
<dbReference type="Gene3D" id="2.60.120.10">
    <property type="entry name" value="Jelly Rolls"/>
    <property type="match status" value="1"/>
</dbReference>
<dbReference type="Pfam" id="PF13621">
    <property type="entry name" value="Cupin_8"/>
    <property type="match status" value="1"/>
</dbReference>
<gene>
    <name evidence="2" type="ORF">H3Z74_12380</name>
</gene>
<dbReference type="AlphaFoldDB" id="A0A7H0LD71"/>